<gene>
    <name evidence="1" type="ORF">NX720_20060</name>
</gene>
<dbReference type="EMBL" id="CP103300">
    <property type="protein sequence ID" value="UYM15137.1"/>
    <property type="molecule type" value="Genomic_DNA"/>
</dbReference>
<proteinExistence type="predicted"/>
<evidence type="ECO:0000313" key="2">
    <source>
        <dbReference type="Proteomes" id="UP001163255"/>
    </source>
</evidence>
<evidence type="ECO:0000313" key="1">
    <source>
        <dbReference type="EMBL" id="UYM15137.1"/>
    </source>
</evidence>
<sequence>MAAWGMIMILRRSCVFSYIMFLVCVLVSFQSHSAEEGFQWSTILPQRSGNLDFASYYRLAHEKYYKNFMVRGTVADSSYDTASLFIENQRTNLLRILSHAIRLRSTSTPQRMDSFEGFESIISSRMQPTTFNIFPVHEHIEHFNRGLIFDSVHQFGESSVYVNLAAAPVGATKPSFEMGVILNRRAKSGGETFIETPDGQIAECYYRPRSYEYRLIVTRYPLTSHEDVERVINSEHTTLDGDSRAPIELRFDSSRLNAAIRLQNVRVIHRGEDIEVRRQEQQEQQEPIPGPPNYSEILRSSIIRSTVTGSPGMF</sequence>
<keyword evidence="2" id="KW-1185">Reference proteome</keyword>
<dbReference type="Proteomes" id="UP001163255">
    <property type="component" value="Chromosome"/>
</dbReference>
<name>A0ABY6GRE9_9GAMM</name>
<organism evidence="1 2">
    <name type="scientific">Endozoicomonas euniceicola</name>
    <dbReference type="NCBI Taxonomy" id="1234143"/>
    <lineage>
        <taxon>Bacteria</taxon>
        <taxon>Pseudomonadati</taxon>
        <taxon>Pseudomonadota</taxon>
        <taxon>Gammaproteobacteria</taxon>
        <taxon>Oceanospirillales</taxon>
        <taxon>Endozoicomonadaceae</taxon>
        <taxon>Endozoicomonas</taxon>
    </lineage>
</organism>
<protein>
    <submittedName>
        <fullName evidence="1">Uncharacterized protein</fullName>
    </submittedName>
</protein>
<accession>A0ABY6GRE9</accession>
<dbReference type="RefSeq" id="WP_262597001.1">
    <property type="nucleotide sequence ID" value="NZ_CP103300.1"/>
</dbReference>
<reference evidence="1" key="1">
    <citation type="submission" date="2022-10" db="EMBL/GenBank/DDBJ databases">
        <title>Completed Genome Sequence of two octocoral isolated bacterium, Endozoicomonas euniceicola EF212T and Endozoicomonas gorgoniicola PS125T.</title>
        <authorList>
            <person name="Chiou Y.-J."/>
            <person name="Chen Y.-H."/>
        </authorList>
    </citation>
    <scope>NUCLEOTIDE SEQUENCE</scope>
    <source>
        <strain evidence="1">EF212</strain>
    </source>
</reference>